<dbReference type="InterPro" id="IPR011527">
    <property type="entry name" value="ABC1_TM_dom"/>
</dbReference>
<keyword evidence="2" id="KW-0813">Transport</keyword>
<evidence type="ECO:0000259" key="7">
    <source>
        <dbReference type="PROSITE" id="PS50893"/>
    </source>
</evidence>
<accession>A0A4E0R2E0</accession>
<evidence type="ECO:0000256" key="5">
    <source>
        <dbReference type="ARBA" id="ARBA00023136"/>
    </source>
</evidence>
<dbReference type="InterPro" id="IPR050835">
    <property type="entry name" value="ABC_transporter_sub-D"/>
</dbReference>
<sequence length="759" mass="85700">MDCGRNRTHERSRVSAGFRFIYSLLRLIVRSVKHRWVEAVVLLLFMLATHGFYEYTAYQVGLLSSEFYTALTTQCYEHFIWTVQFAILFVGGISVILGVSTLVSGHLALMLRTAVTERLHSLYFSNKRFYSVNELMELDNADQRLTQDLGTACTLVSDILPLFLINPILVIFYSYKCVERAGWLGPVASYIMFVVYAIITHFVTIWTSRAIYEQDRQEGNFRFFHTQVRTASEGVAFLDLGEVQRYFASTSLWRMLHAYRVSLNRKPVLFCLTQLSAYTGAVLSYLAIGTALFGGMFGNPSASEMAGIISENSFYLLYLINKLTTLVELANKIAQLVGVGHRVVALEESLTDCETCTSPAAYVAKKQYIYDWIEVTTAAPGRTGSHVDLRTSDIVMQLNKITVALPLDQSRVLIQDLSLTVRLNRPLLITGPSGVGKTTLFRVLAELWPATGQMEAGKMHSFFCRSPRIRILLVPQRPFVPSAFACPYELFTILGDGYDHELVEYTLSHGSNITFRGLHLAYLLLTVAYSPQDPNTKPKIVELESQEEHDGNLSSKLIKARNGASAVVDRVFCGFPLTAYLEALNLLLEFRLIDPITAKYIGDRLKMLQFVDHHPPNSNACSTKTWTAFRDVFRLGCRTVVNEYDFAGGEWPNVYSPGEMQRLILAAVCLRQPHMVFLDESTSQLNEYAEHQAYESLKAREITTISVGHRVSLRMHHVEELRFSLPSSPIDLSDLPPHRVEATGPNWYHIVYNSPTEKL</sequence>
<dbReference type="InterPro" id="IPR003439">
    <property type="entry name" value="ABC_transporter-like_ATP-bd"/>
</dbReference>
<keyword evidence="4 6" id="KW-1133">Transmembrane helix</keyword>
<comment type="similarity">
    <text evidence="1">Belongs to the ABC transporter superfamily. ABCD family. Peroxisomal fatty acyl CoA transporter (TC 3.A.1.203) subfamily.</text>
</comment>
<organism evidence="8 9">
    <name type="scientific">Fasciola hepatica</name>
    <name type="common">Liver fluke</name>
    <dbReference type="NCBI Taxonomy" id="6192"/>
    <lineage>
        <taxon>Eukaryota</taxon>
        <taxon>Metazoa</taxon>
        <taxon>Spiralia</taxon>
        <taxon>Lophotrochozoa</taxon>
        <taxon>Platyhelminthes</taxon>
        <taxon>Trematoda</taxon>
        <taxon>Digenea</taxon>
        <taxon>Plagiorchiida</taxon>
        <taxon>Echinostomata</taxon>
        <taxon>Echinostomatoidea</taxon>
        <taxon>Fasciolidae</taxon>
        <taxon>Fasciola</taxon>
    </lineage>
</organism>
<evidence type="ECO:0000256" key="3">
    <source>
        <dbReference type="ARBA" id="ARBA00022692"/>
    </source>
</evidence>
<dbReference type="GO" id="GO:0005524">
    <property type="term" value="F:ATP binding"/>
    <property type="evidence" value="ECO:0007669"/>
    <property type="project" value="UniProtKB-KW"/>
</dbReference>
<dbReference type="GO" id="GO:0140359">
    <property type="term" value="F:ABC-type transporter activity"/>
    <property type="evidence" value="ECO:0007669"/>
    <property type="project" value="InterPro"/>
</dbReference>
<keyword evidence="3 6" id="KW-0812">Transmembrane</keyword>
<feature type="transmembrane region" description="Helical" evidence="6">
    <location>
        <begin position="187"/>
        <end position="207"/>
    </location>
</feature>
<dbReference type="EMBL" id="JXXN02004538">
    <property type="protein sequence ID" value="THD20514.1"/>
    <property type="molecule type" value="Genomic_DNA"/>
</dbReference>
<dbReference type="Proteomes" id="UP000230066">
    <property type="component" value="Unassembled WGS sequence"/>
</dbReference>
<dbReference type="GO" id="GO:0005778">
    <property type="term" value="C:peroxisomal membrane"/>
    <property type="evidence" value="ECO:0007669"/>
    <property type="project" value="TreeGrafter"/>
</dbReference>
<reference evidence="8" key="1">
    <citation type="submission" date="2019-03" db="EMBL/GenBank/DDBJ databases">
        <title>Improved annotation for the trematode Fasciola hepatica.</title>
        <authorList>
            <person name="Choi Y.-J."/>
            <person name="Martin J."/>
            <person name="Mitreva M."/>
        </authorList>
    </citation>
    <scope>NUCLEOTIDE SEQUENCE [LARGE SCALE GENOMIC DNA]</scope>
</reference>
<protein>
    <submittedName>
        <fullName evidence="8">ATP-binding cassette sub-family D member 4</fullName>
    </submittedName>
</protein>
<dbReference type="PANTHER" id="PTHR11384:SF59">
    <property type="entry name" value="LYSOSOMAL COBALAMIN TRANSPORTER ABCD4"/>
    <property type="match status" value="1"/>
</dbReference>
<keyword evidence="8" id="KW-0547">Nucleotide-binding</keyword>
<dbReference type="PANTHER" id="PTHR11384">
    <property type="entry name" value="ATP-BINDING CASSETTE, SUB-FAMILY D MEMBER"/>
    <property type="match status" value="1"/>
</dbReference>
<keyword evidence="9" id="KW-1185">Reference proteome</keyword>
<dbReference type="GO" id="GO:0016887">
    <property type="term" value="F:ATP hydrolysis activity"/>
    <property type="evidence" value="ECO:0007669"/>
    <property type="project" value="InterPro"/>
</dbReference>
<dbReference type="Pfam" id="PF00005">
    <property type="entry name" value="ABC_tran"/>
    <property type="match status" value="1"/>
</dbReference>
<evidence type="ECO:0000313" key="8">
    <source>
        <dbReference type="EMBL" id="THD20514.1"/>
    </source>
</evidence>
<proteinExistence type="inferred from homology"/>
<feature type="transmembrane region" description="Helical" evidence="6">
    <location>
        <begin position="152"/>
        <end position="175"/>
    </location>
</feature>
<dbReference type="PROSITE" id="PS50893">
    <property type="entry name" value="ABC_TRANSPORTER_2"/>
    <property type="match status" value="1"/>
</dbReference>
<keyword evidence="8" id="KW-0067">ATP-binding</keyword>
<dbReference type="GO" id="GO:0007031">
    <property type="term" value="P:peroxisome organization"/>
    <property type="evidence" value="ECO:0007669"/>
    <property type="project" value="TreeGrafter"/>
</dbReference>
<gene>
    <name evidence="8" type="ORF">D915_008838</name>
</gene>
<keyword evidence="5 6" id="KW-0472">Membrane</keyword>
<dbReference type="Pfam" id="PF06472">
    <property type="entry name" value="ABC_membrane_2"/>
    <property type="match status" value="1"/>
</dbReference>
<feature type="transmembrane region" description="Helical" evidence="6">
    <location>
        <begin position="36"/>
        <end position="58"/>
    </location>
</feature>
<dbReference type="SUPFAM" id="SSF52540">
    <property type="entry name" value="P-loop containing nucleoside triphosphate hydrolases"/>
    <property type="match status" value="1"/>
</dbReference>
<name>A0A4E0R2E0_FASHE</name>
<feature type="domain" description="ABC transporter" evidence="7">
    <location>
        <begin position="389"/>
        <end position="752"/>
    </location>
</feature>
<evidence type="ECO:0000256" key="6">
    <source>
        <dbReference type="SAM" id="Phobius"/>
    </source>
</evidence>
<dbReference type="AlphaFoldDB" id="A0A4E0R2E0"/>
<feature type="transmembrane region" description="Helical" evidence="6">
    <location>
        <begin position="78"/>
        <end position="103"/>
    </location>
</feature>
<dbReference type="InterPro" id="IPR036640">
    <property type="entry name" value="ABC1_TM_sf"/>
</dbReference>
<dbReference type="GO" id="GO:0006635">
    <property type="term" value="P:fatty acid beta-oxidation"/>
    <property type="evidence" value="ECO:0007669"/>
    <property type="project" value="TreeGrafter"/>
</dbReference>
<dbReference type="GO" id="GO:0015910">
    <property type="term" value="P:long-chain fatty acid import into peroxisome"/>
    <property type="evidence" value="ECO:0007669"/>
    <property type="project" value="TreeGrafter"/>
</dbReference>
<evidence type="ECO:0000256" key="4">
    <source>
        <dbReference type="ARBA" id="ARBA00022989"/>
    </source>
</evidence>
<dbReference type="GO" id="GO:0042760">
    <property type="term" value="P:very long-chain fatty acid catabolic process"/>
    <property type="evidence" value="ECO:0007669"/>
    <property type="project" value="TreeGrafter"/>
</dbReference>
<dbReference type="GO" id="GO:0005324">
    <property type="term" value="F:long-chain fatty acid transmembrane transporter activity"/>
    <property type="evidence" value="ECO:0007669"/>
    <property type="project" value="TreeGrafter"/>
</dbReference>
<evidence type="ECO:0000313" key="9">
    <source>
        <dbReference type="Proteomes" id="UP000230066"/>
    </source>
</evidence>
<feature type="transmembrane region" description="Helical" evidence="6">
    <location>
        <begin position="275"/>
        <end position="297"/>
    </location>
</feature>
<dbReference type="Gene3D" id="3.40.50.300">
    <property type="entry name" value="P-loop containing nucleotide triphosphate hydrolases"/>
    <property type="match status" value="2"/>
</dbReference>
<evidence type="ECO:0000256" key="1">
    <source>
        <dbReference type="ARBA" id="ARBA00008575"/>
    </source>
</evidence>
<evidence type="ECO:0000256" key="2">
    <source>
        <dbReference type="ARBA" id="ARBA00022448"/>
    </source>
</evidence>
<dbReference type="InterPro" id="IPR027417">
    <property type="entry name" value="P-loop_NTPase"/>
</dbReference>
<comment type="caution">
    <text evidence="8">The sequence shown here is derived from an EMBL/GenBank/DDBJ whole genome shotgun (WGS) entry which is preliminary data.</text>
</comment>
<dbReference type="Gene3D" id="1.20.1560.10">
    <property type="entry name" value="ABC transporter type 1, transmembrane domain"/>
    <property type="match status" value="1"/>
</dbReference>
<dbReference type="SUPFAM" id="SSF90123">
    <property type="entry name" value="ABC transporter transmembrane region"/>
    <property type="match status" value="1"/>
</dbReference>